<reference evidence="1 2" key="1">
    <citation type="journal article" date="2023" name="Science">
        <title>Complex scaffold remodeling in plant triterpene biosynthesis.</title>
        <authorList>
            <person name="De La Pena R."/>
            <person name="Hodgson H."/>
            <person name="Liu J.C."/>
            <person name="Stephenson M.J."/>
            <person name="Martin A.C."/>
            <person name="Owen C."/>
            <person name="Harkess A."/>
            <person name="Leebens-Mack J."/>
            <person name="Jimenez L.E."/>
            <person name="Osbourn A."/>
            <person name="Sattely E.S."/>
        </authorList>
    </citation>
    <scope>NUCLEOTIDE SEQUENCE [LARGE SCALE GENOMIC DNA]</scope>
    <source>
        <strain evidence="2">cv. JPN11</strain>
        <tissue evidence="1">Leaf</tissue>
    </source>
</reference>
<evidence type="ECO:0000313" key="2">
    <source>
        <dbReference type="Proteomes" id="UP001164539"/>
    </source>
</evidence>
<accession>A0ACC1XDZ9</accession>
<keyword evidence="2" id="KW-1185">Reference proteome</keyword>
<evidence type="ECO:0000313" key="1">
    <source>
        <dbReference type="EMBL" id="KAJ4709352.1"/>
    </source>
</evidence>
<name>A0ACC1XDZ9_MELAZ</name>
<proteinExistence type="predicted"/>
<dbReference type="EMBL" id="CM051403">
    <property type="protein sequence ID" value="KAJ4709352.1"/>
    <property type="molecule type" value="Genomic_DNA"/>
</dbReference>
<sequence length="358" mass="41455">MDHKQKQQQQLIIEGINPSGQNPRGESLANDVSHRPTADDSYLDTFPPGYRFKPHDGELVIHYLQKKILNQPLPPNRIKGVELYRFNPKKLTESSKSLGEKEWYFFTPRDRKYPNGQRPNRAAADGYWKATGADKPVKYKNNIVGFKKSLVFYKGKAPRGSKTNWIMHEYRVSNNPPKTPSNRNDMRLDDWVLCRIQLKNRSATCKRDNSVQEQQIEIESESKDSEQIPVKGPKMLRTEVLKPKGLGVGDMSDYYNHGRLFHEYDDILSPYVNFPHSQGSQNLLPTFLQPYPHPLGLNHLFHQNPSSLAEESTSPRLKFQPTDSRMKPEQLGYHPDDYLNIPSEDNFFDPLSHNFMKF</sequence>
<protein>
    <submittedName>
        <fullName evidence="1">NAC domain protein</fullName>
    </submittedName>
</protein>
<organism evidence="1 2">
    <name type="scientific">Melia azedarach</name>
    <name type="common">Chinaberry tree</name>
    <dbReference type="NCBI Taxonomy" id="155640"/>
    <lineage>
        <taxon>Eukaryota</taxon>
        <taxon>Viridiplantae</taxon>
        <taxon>Streptophyta</taxon>
        <taxon>Embryophyta</taxon>
        <taxon>Tracheophyta</taxon>
        <taxon>Spermatophyta</taxon>
        <taxon>Magnoliopsida</taxon>
        <taxon>eudicotyledons</taxon>
        <taxon>Gunneridae</taxon>
        <taxon>Pentapetalae</taxon>
        <taxon>rosids</taxon>
        <taxon>malvids</taxon>
        <taxon>Sapindales</taxon>
        <taxon>Meliaceae</taxon>
        <taxon>Melia</taxon>
    </lineage>
</organism>
<dbReference type="Proteomes" id="UP001164539">
    <property type="component" value="Chromosome 10"/>
</dbReference>
<gene>
    <name evidence="1" type="ORF">OWV82_019155</name>
</gene>
<comment type="caution">
    <text evidence="1">The sequence shown here is derived from an EMBL/GenBank/DDBJ whole genome shotgun (WGS) entry which is preliminary data.</text>
</comment>